<dbReference type="STRING" id="1420851.AU255_09520"/>
<dbReference type="Proteomes" id="UP000191980">
    <property type="component" value="Unassembled WGS sequence"/>
</dbReference>
<protein>
    <recommendedName>
        <fullName evidence="2">Transposase DDE domain-containing protein</fullName>
    </recommendedName>
</protein>
<feature type="domain" description="Transposase DDE" evidence="2">
    <location>
        <begin position="193"/>
        <end position="313"/>
    </location>
</feature>
<keyword evidence="1" id="KW-0175">Coiled coil</keyword>
<name>A0A1V8M945_9GAMM</name>
<organism evidence="3 4">
    <name type="scientific">Methyloprofundus sedimenti</name>
    <dbReference type="NCBI Taxonomy" id="1420851"/>
    <lineage>
        <taxon>Bacteria</taxon>
        <taxon>Pseudomonadati</taxon>
        <taxon>Pseudomonadota</taxon>
        <taxon>Gammaproteobacteria</taxon>
        <taxon>Methylococcales</taxon>
        <taxon>Methylococcaceae</taxon>
        <taxon>Methyloprofundus</taxon>
    </lineage>
</organism>
<evidence type="ECO:0000256" key="1">
    <source>
        <dbReference type="SAM" id="Coils"/>
    </source>
</evidence>
<dbReference type="Pfam" id="PF13751">
    <property type="entry name" value="DDE_Tnp_1_6"/>
    <property type="match status" value="1"/>
</dbReference>
<evidence type="ECO:0000313" key="3">
    <source>
        <dbReference type="EMBL" id="OQK18069.1"/>
    </source>
</evidence>
<keyword evidence="4" id="KW-1185">Reference proteome</keyword>
<sequence>MGSLRKNKFLVVSIFSDFQKTAHLFLSRTQVKLDQDSLNEDKNLVEKLAIIKQKKAEKEALQQQLKDRGEKQISTVDEDARLLTKRGETVAGYNVQIAVDNKHRLIVAEDVVQDGNDMQQLAPMLEKAQSILQSENLDGLGDSGYFNGSQIKACEDQNITVYVPVPDKSRRMAEKGRLTREQFEYDTEQDCYVCPQDEKLTRRGKPLQKGGKNYIRYKSDAAVCAECPLQKKCLSEKAKSKQIERWEHEEVVDHHKQRMAKNPNKMRQRAALAEHPFGTLKHRAGINHFLMRGLEKYGGEFGLMVLGYNFVRVINLLGVDFLRDYCVQRQKNKLKNSQYA</sequence>
<dbReference type="AlphaFoldDB" id="A0A1V8M945"/>
<dbReference type="InterPro" id="IPR025668">
    <property type="entry name" value="Tnp_DDE_dom"/>
</dbReference>
<comment type="caution">
    <text evidence="3">The sequence shown here is derived from an EMBL/GenBank/DDBJ whole genome shotgun (WGS) entry which is preliminary data.</text>
</comment>
<accession>A0A1V8M945</accession>
<evidence type="ECO:0000259" key="2">
    <source>
        <dbReference type="Pfam" id="PF13751"/>
    </source>
</evidence>
<reference evidence="3 4" key="1">
    <citation type="submission" date="2015-12" db="EMBL/GenBank/DDBJ databases">
        <authorList>
            <person name="Shamseldin A."/>
            <person name="Moawad H."/>
            <person name="Abd El-Rahim W.M."/>
            <person name="Sadowsky M.J."/>
        </authorList>
    </citation>
    <scope>NUCLEOTIDE SEQUENCE [LARGE SCALE GENOMIC DNA]</scope>
    <source>
        <strain evidence="3 4">WF1</strain>
    </source>
</reference>
<dbReference type="PANTHER" id="PTHR33408">
    <property type="entry name" value="TRANSPOSASE"/>
    <property type="match status" value="1"/>
</dbReference>
<feature type="coiled-coil region" evidence="1">
    <location>
        <begin position="44"/>
        <end position="71"/>
    </location>
</feature>
<proteinExistence type="predicted"/>
<evidence type="ECO:0000313" key="4">
    <source>
        <dbReference type="Proteomes" id="UP000191980"/>
    </source>
</evidence>
<dbReference type="EMBL" id="LPUF01000001">
    <property type="protein sequence ID" value="OQK18069.1"/>
    <property type="molecule type" value="Genomic_DNA"/>
</dbReference>
<gene>
    <name evidence="3" type="ORF">AU255_09520</name>
</gene>